<keyword evidence="3 7" id="KW-0592">Phosphate transport</keyword>
<evidence type="ECO:0000256" key="5">
    <source>
        <dbReference type="ARBA" id="ARBA00022989"/>
    </source>
</evidence>
<feature type="transmembrane region" description="Helical" evidence="7">
    <location>
        <begin position="458"/>
        <end position="476"/>
    </location>
</feature>
<keyword evidence="5 7" id="KW-1133">Transmembrane helix</keyword>
<feature type="transmembrane region" description="Helical" evidence="7">
    <location>
        <begin position="146"/>
        <end position="166"/>
    </location>
</feature>
<evidence type="ECO:0000256" key="8">
    <source>
        <dbReference type="SAM" id="SignalP"/>
    </source>
</evidence>
<evidence type="ECO:0000313" key="9">
    <source>
        <dbReference type="EMBL" id="TPX58706.1"/>
    </source>
</evidence>
<reference evidence="9 10" key="1">
    <citation type="journal article" date="2019" name="Sci. Rep.">
        <title>Comparative genomics of chytrid fungi reveal insights into the obligate biotrophic and pathogenic lifestyle of Synchytrium endobioticum.</title>
        <authorList>
            <person name="van de Vossenberg B.T.L.H."/>
            <person name="Warris S."/>
            <person name="Nguyen H.D.T."/>
            <person name="van Gent-Pelzer M.P.E."/>
            <person name="Joly D.L."/>
            <person name="van de Geest H.C."/>
            <person name="Bonants P.J.M."/>
            <person name="Smith D.S."/>
            <person name="Levesque C.A."/>
            <person name="van der Lee T.A.J."/>
        </authorList>
    </citation>
    <scope>NUCLEOTIDE SEQUENCE [LARGE SCALE GENOMIC DNA]</scope>
    <source>
        <strain evidence="9 10">CBS 809.83</strain>
    </source>
</reference>
<feature type="transmembrane region" description="Helical" evidence="7">
    <location>
        <begin position="118"/>
        <end position="139"/>
    </location>
</feature>
<protein>
    <recommendedName>
        <fullName evidence="7">Phosphate transporter</fullName>
    </recommendedName>
</protein>
<keyword evidence="8" id="KW-0732">Signal</keyword>
<evidence type="ECO:0000256" key="4">
    <source>
        <dbReference type="ARBA" id="ARBA00022692"/>
    </source>
</evidence>
<comment type="function">
    <text evidence="7">Sodium-phosphate symporter.</text>
</comment>
<feature type="transmembrane region" description="Helical" evidence="7">
    <location>
        <begin position="178"/>
        <end position="202"/>
    </location>
</feature>
<dbReference type="STRING" id="109895.A0A507E4E1"/>
<dbReference type="Pfam" id="PF01384">
    <property type="entry name" value="PHO4"/>
    <property type="match status" value="1"/>
</dbReference>
<feature type="signal peptide" evidence="8">
    <location>
        <begin position="1"/>
        <end position="21"/>
    </location>
</feature>
<evidence type="ECO:0000256" key="7">
    <source>
        <dbReference type="RuleBase" id="RU363058"/>
    </source>
</evidence>
<feature type="transmembrane region" description="Helical" evidence="7">
    <location>
        <begin position="418"/>
        <end position="437"/>
    </location>
</feature>
<dbReference type="GO" id="GO:0016020">
    <property type="term" value="C:membrane"/>
    <property type="evidence" value="ECO:0007669"/>
    <property type="project" value="UniProtKB-SubCell"/>
</dbReference>
<keyword evidence="2 7" id="KW-0813">Transport</keyword>
<evidence type="ECO:0000256" key="1">
    <source>
        <dbReference type="ARBA" id="ARBA00004141"/>
    </source>
</evidence>
<comment type="caution">
    <text evidence="9">The sequence shown here is derived from an EMBL/GenBank/DDBJ whole genome shotgun (WGS) entry which is preliminary data.</text>
</comment>
<dbReference type="PANTHER" id="PTHR11101:SF80">
    <property type="entry name" value="PHOSPHATE TRANSPORTER"/>
    <property type="match status" value="1"/>
</dbReference>
<feature type="chain" id="PRO_5021415665" description="Phosphate transporter" evidence="8">
    <location>
        <begin position="22"/>
        <end position="538"/>
    </location>
</feature>
<gene>
    <name evidence="9" type="ORF">PhCBS80983_g02991</name>
</gene>
<accession>A0A507E4E1</accession>
<feature type="transmembrane region" description="Helical" evidence="7">
    <location>
        <begin position="87"/>
        <end position="106"/>
    </location>
</feature>
<dbReference type="Proteomes" id="UP000318582">
    <property type="component" value="Unassembled WGS sequence"/>
</dbReference>
<dbReference type="GO" id="GO:0035435">
    <property type="term" value="P:phosphate ion transmembrane transport"/>
    <property type="evidence" value="ECO:0007669"/>
    <property type="project" value="TreeGrafter"/>
</dbReference>
<keyword evidence="4 7" id="KW-0812">Transmembrane</keyword>
<organism evidence="9 10">
    <name type="scientific">Powellomyces hirtus</name>
    <dbReference type="NCBI Taxonomy" id="109895"/>
    <lineage>
        <taxon>Eukaryota</taxon>
        <taxon>Fungi</taxon>
        <taxon>Fungi incertae sedis</taxon>
        <taxon>Chytridiomycota</taxon>
        <taxon>Chytridiomycota incertae sedis</taxon>
        <taxon>Chytridiomycetes</taxon>
        <taxon>Spizellomycetales</taxon>
        <taxon>Powellomycetaceae</taxon>
        <taxon>Powellomyces</taxon>
    </lineage>
</organism>
<comment type="subcellular location">
    <subcellularLocation>
        <location evidence="1 7">Membrane</location>
        <topology evidence="1 7">Multi-pass membrane protein</topology>
    </subcellularLocation>
</comment>
<name>A0A507E4E1_9FUNG</name>
<evidence type="ECO:0000256" key="2">
    <source>
        <dbReference type="ARBA" id="ARBA00022448"/>
    </source>
</evidence>
<feature type="transmembrane region" description="Helical" evidence="7">
    <location>
        <begin position="214"/>
        <end position="239"/>
    </location>
</feature>
<dbReference type="EMBL" id="QEAQ01000033">
    <property type="protein sequence ID" value="TPX58706.1"/>
    <property type="molecule type" value="Genomic_DNA"/>
</dbReference>
<dbReference type="AlphaFoldDB" id="A0A507E4E1"/>
<dbReference type="GO" id="GO:0005315">
    <property type="term" value="F:phosphate transmembrane transporter activity"/>
    <property type="evidence" value="ECO:0007669"/>
    <property type="project" value="InterPro"/>
</dbReference>
<feature type="transmembrane region" description="Helical" evidence="7">
    <location>
        <begin position="505"/>
        <end position="531"/>
    </location>
</feature>
<sequence length="538" mass="57220">MEPMTYTWLFVLGLIFAFADAFGIGSNDVANSFATSVGSRSLTLKKALSIAVFTELGGAVLLGAGVADTIKNKIIDLKLFADKPEALMLAFVCALFGSALWVNAASRFGLPVSTTHSIVGAVAGVGLAAFGGDAVVWGWAGMGKIIASWFISPVVAGLVASIIYLITKFGVLRSPKALSRGLLAVPVYIFITLFVCILYIVLKGGKSKQLSKNMGIAIGVAAGVGGAVAIWAIIFYVSWLHRLLVNEENMRWYHVFYTPFVPTQPKDENFGNHLNSVYRDHATGPAEGPKVADPETGKVNHSASLETIDANPAQATSPLAVIDEKPKRGVFGSIKDMLMDNVNRDVVSSQNANVKHVHDHAVKYESKVEYLYAFVQTLTASFASFAHGSNDVANAVGPLAAIYAIWDSGVLPKSNVDVPIWILFFGGVAIDLGFLFCGWRVMRNLGNNITYHSPSRGFSMELGAAITVISASYINLPVSTTHCITGATAFVGLCNGSAKAVNWKVLAWCFGGWIVTVPVAGLVSGGLFALLSNAPKLY</sequence>
<proteinExistence type="inferred from homology"/>
<evidence type="ECO:0000256" key="6">
    <source>
        <dbReference type="ARBA" id="ARBA00023136"/>
    </source>
</evidence>
<dbReference type="InterPro" id="IPR001204">
    <property type="entry name" value="Phos_transporter"/>
</dbReference>
<dbReference type="PANTHER" id="PTHR11101">
    <property type="entry name" value="PHOSPHATE TRANSPORTER"/>
    <property type="match status" value="1"/>
</dbReference>
<comment type="similarity">
    <text evidence="7">Belongs to the inorganic phosphate transporter (PiT) (TC 2.A.20) family.</text>
</comment>
<feature type="transmembrane region" description="Helical" evidence="7">
    <location>
        <begin position="47"/>
        <end position="67"/>
    </location>
</feature>
<keyword evidence="10" id="KW-1185">Reference proteome</keyword>
<evidence type="ECO:0000313" key="10">
    <source>
        <dbReference type="Proteomes" id="UP000318582"/>
    </source>
</evidence>
<evidence type="ECO:0000256" key="3">
    <source>
        <dbReference type="ARBA" id="ARBA00022592"/>
    </source>
</evidence>
<keyword evidence="6 7" id="KW-0472">Membrane</keyword>